<organism evidence="1 2">
    <name type="scientific">Mesorhizobium alhagi CCNWXJ12-2</name>
    <dbReference type="NCBI Taxonomy" id="1107882"/>
    <lineage>
        <taxon>Bacteria</taxon>
        <taxon>Pseudomonadati</taxon>
        <taxon>Pseudomonadota</taxon>
        <taxon>Alphaproteobacteria</taxon>
        <taxon>Hyphomicrobiales</taxon>
        <taxon>Phyllobacteriaceae</taxon>
        <taxon>Allomesorhizobium</taxon>
    </lineage>
</organism>
<accession>H0I319</accession>
<dbReference type="AlphaFoldDB" id="H0I319"/>
<dbReference type="Proteomes" id="UP000003250">
    <property type="component" value="Unassembled WGS sequence"/>
</dbReference>
<dbReference type="EMBL" id="AHAM01000310">
    <property type="protein sequence ID" value="EHK52657.1"/>
    <property type="molecule type" value="Genomic_DNA"/>
</dbReference>
<protein>
    <submittedName>
        <fullName evidence="1">Uncharacterized protein</fullName>
    </submittedName>
</protein>
<dbReference type="SUPFAM" id="SSF53850">
    <property type="entry name" value="Periplasmic binding protein-like II"/>
    <property type="match status" value="1"/>
</dbReference>
<evidence type="ECO:0000313" key="2">
    <source>
        <dbReference type="Proteomes" id="UP000003250"/>
    </source>
</evidence>
<sequence length="25" mass="2803">MKLPQARIVIVYRSDGSGTTYNFAD</sequence>
<dbReference type="Gene3D" id="3.40.190.10">
    <property type="entry name" value="Periplasmic binding protein-like II"/>
    <property type="match status" value="1"/>
</dbReference>
<name>H0I319_9HYPH</name>
<proteinExistence type="predicted"/>
<reference evidence="1 2" key="1">
    <citation type="journal article" date="2012" name="J. Bacteriol.">
        <title>Draft Genome Sequence of Mesorhizobium alhagi CCNWXJ12-2T, a Novel Salt-Resistant Species Isolated from the Desert of Northwestern China.</title>
        <authorList>
            <person name="Zhou M."/>
            <person name="Chen W."/>
            <person name="Chen H."/>
            <person name="Wei G."/>
        </authorList>
    </citation>
    <scope>NUCLEOTIDE SEQUENCE [LARGE SCALE GENOMIC DNA]</scope>
    <source>
        <strain evidence="1 2">CCNWXJ12-2</strain>
    </source>
</reference>
<evidence type="ECO:0000313" key="1">
    <source>
        <dbReference type="EMBL" id="EHK52657.1"/>
    </source>
</evidence>
<keyword evidence="2" id="KW-1185">Reference proteome</keyword>
<gene>
    <name evidence="1" type="ORF">MAXJ12_34399</name>
</gene>